<gene>
    <name evidence="2" type="ORF">DW663_03705</name>
</gene>
<protein>
    <submittedName>
        <fullName evidence="2">ATP-binding protein</fullName>
    </submittedName>
</protein>
<keyword evidence="2" id="KW-0547">Nucleotide-binding</keyword>
<organism evidence="2 3">
    <name type="scientific">Fusobacterium mortiferum</name>
    <dbReference type="NCBI Taxonomy" id="850"/>
    <lineage>
        <taxon>Bacteria</taxon>
        <taxon>Fusobacteriati</taxon>
        <taxon>Fusobacteriota</taxon>
        <taxon>Fusobacteriia</taxon>
        <taxon>Fusobacteriales</taxon>
        <taxon>Fusobacteriaceae</taxon>
        <taxon>Fusobacterium</taxon>
    </lineage>
</organism>
<proteinExistence type="predicted"/>
<dbReference type="Pfam" id="PF13175">
    <property type="entry name" value="AAA_15"/>
    <property type="match status" value="1"/>
</dbReference>
<dbReference type="EMBL" id="QRHL01000003">
    <property type="protein sequence ID" value="RHF73902.1"/>
    <property type="molecule type" value="Genomic_DNA"/>
</dbReference>
<feature type="domain" description="Endonuclease GajA/Old nuclease/RecF-like AAA" evidence="1">
    <location>
        <begin position="3"/>
        <end position="399"/>
    </location>
</feature>
<dbReference type="RefSeq" id="WP_005883692.1">
    <property type="nucleotide sequence ID" value="NZ_CABMMQ010000001.1"/>
</dbReference>
<evidence type="ECO:0000313" key="2">
    <source>
        <dbReference type="EMBL" id="RHF73902.1"/>
    </source>
</evidence>
<comment type="caution">
    <text evidence="2">The sequence shown here is derived from an EMBL/GenBank/DDBJ whole genome shotgun (WGS) entry which is preliminary data.</text>
</comment>
<dbReference type="InterPro" id="IPR027417">
    <property type="entry name" value="P-loop_NTPase"/>
</dbReference>
<dbReference type="Proteomes" id="UP000284676">
    <property type="component" value="Unassembled WGS sequence"/>
</dbReference>
<dbReference type="GO" id="GO:0016887">
    <property type="term" value="F:ATP hydrolysis activity"/>
    <property type="evidence" value="ECO:0007669"/>
    <property type="project" value="InterPro"/>
</dbReference>
<dbReference type="GO" id="GO:0005524">
    <property type="term" value="F:ATP binding"/>
    <property type="evidence" value="ECO:0007669"/>
    <property type="project" value="UniProtKB-KW"/>
</dbReference>
<dbReference type="AlphaFoldDB" id="A0A414PZV7"/>
<dbReference type="InterPro" id="IPR041685">
    <property type="entry name" value="AAA_GajA/Old/RecF-like"/>
</dbReference>
<dbReference type="GeneID" id="62762852"/>
<accession>A0A414PZV7</accession>
<dbReference type="PANTHER" id="PTHR43581">
    <property type="entry name" value="ATP/GTP PHOSPHATASE"/>
    <property type="match status" value="1"/>
</dbReference>
<sequence length="458" mass="54097">MRFQLKNVGVISEADMLLDNITLIAAENDSGKSTIGKALFTLINTMNYFEDEYISTVNKMLEVTHYGLVKLIEQEEEIYSKKIIKNLLENNFIFITKTEINNLKKYLEDILNETIKYKKKIFIDDKILQKIEVNIKELNKYVDKDNDIKKLLSLEKSLKEFLEALFKVFNETLDYNLIEKESFQKALKEEFETGIRNIFEDKEESSLILEDENSSIEIKLLNDEVVETKLPIRELRNNYNIIYIESPLIIDYLDKICSEKERKIDDKNYILKENLMNKLEFNIVDNLLGKEKEIEKINKQIVEIISGEFTFDKQTRKYNYKKNGYNINVKNTANGIKTFGLIEMLLNNRRLNEKTILIIDEPEVHLHPNWQVKYAEILVILAMNLKVKILLNSHSPYFIDAIKIYSEKYRCNTRFYSMVDSNERTSKILLDKTNELSFIYKKLTEAYEILKQVEFSDV</sequence>
<reference evidence="2 3" key="1">
    <citation type="submission" date="2018-08" db="EMBL/GenBank/DDBJ databases">
        <title>A genome reference for cultivated species of the human gut microbiota.</title>
        <authorList>
            <person name="Zou Y."/>
            <person name="Xue W."/>
            <person name="Luo G."/>
        </authorList>
    </citation>
    <scope>NUCLEOTIDE SEQUENCE [LARGE SCALE GENOMIC DNA]</scope>
    <source>
        <strain evidence="2 3">AM25-1</strain>
    </source>
</reference>
<keyword evidence="2" id="KW-0067">ATP-binding</keyword>
<dbReference type="SUPFAM" id="SSF52540">
    <property type="entry name" value="P-loop containing nucleoside triphosphate hydrolases"/>
    <property type="match status" value="1"/>
</dbReference>
<dbReference type="PANTHER" id="PTHR43581:SF2">
    <property type="entry name" value="EXCINUCLEASE ATPASE SUBUNIT"/>
    <property type="match status" value="1"/>
</dbReference>
<dbReference type="Gene3D" id="3.40.50.300">
    <property type="entry name" value="P-loop containing nucleotide triphosphate hydrolases"/>
    <property type="match status" value="1"/>
</dbReference>
<evidence type="ECO:0000259" key="1">
    <source>
        <dbReference type="Pfam" id="PF13175"/>
    </source>
</evidence>
<dbReference type="InterPro" id="IPR051396">
    <property type="entry name" value="Bact_Antivir_Def_Nuclease"/>
</dbReference>
<evidence type="ECO:0000313" key="3">
    <source>
        <dbReference type="Proteomes" id="UP000284676"/>
    </source>
</evidence>
<name>A0A414PZV7_FUSMR</name>